<sequence length="535" mass="56017">MTSGTAGASIYYTTNGAEPTTASTLYSGAFNVTANSTVKAIAVKSGMNNSAVVQKVISITTPAVGTLPFEELFTSSLGDFYAFSKTGDQVWGAASYSTGTYTKFAKMSGYSGTNKDNEDWLITPKFTASAALGLQLSFASATGFAGNALQLKYSTNYSGFGDPSTATWTDITSQATWPAENSSYAWVESGNIVIAGTMSVHFAFVYTSTTTAAATWEVANVKVINVPAGPTITVTEVSVPAMQAVVGASSTSTIHVSGVNLTTNVSLAVSGKNANRFSVSPASLTQTGGVVENTEVTITYTPAAEVADTATLTLSSTGANSVVFELTGKGIILTGAGTTENPFTVADVKKLNNSLASTTKYWVRGYIVGVPSAGNSAGNLTTVDLEAPFTGKTAIALAEADTETDLTKMIGVQLPTGAIRDALNLEDKPENFKKQVKVFGTLEAYFTAAPGVKNTTEYMFLETSLPKVDAKEFKVYAATGQLHVEALERGEVVVFDVIGKQIYKGYLQAGHNAINLPHRGVMVVKINNRTAKVVM</sequence>
<reference evidence="3" key="1">
    <citation type="submission" date="2019-08" db="EMBL/GenBank/DDBJ databases">
        <authorList>
            <person name="Kucharzyk K."/>
            <person name="Murdoch R.W."/>
            <person name="Higgins S."/>
            <person name="Loffler F."/>
        </authorList>
    </citation>
    <scope>NUCLEOTIDE SEQUENCE</scope>
</reference>
<dbReference type="InterPro" id="IPR045939">
    <property type="entry name" value="YhcR_N"/>
</dbReference>
<protein>
    <submittedName>
        <fullName evidence="3">Uncharacterized protein</fullName>
    </submittedName>
</protein>
<name>A0A645A1M3_9ZZZZ</name>
<dbReference type="Gene3D" id="2.60.120.200">
    <property type="match status" value="1"/>
</dbReference>
<dbReference type="NCBIfam" id="NF038128">
    <property type="entry name" value="choice_anch_J"/>
    <property type="match status" value="1"/>
</dbReference>
<evidence type="ECO:0000259" key="1">
    <source>
        <dbReference type="Pfam" id="PF13290"/>
    </source>
</evidence>
<dbReference type="InterPro" id="IPR059177">
    <property type="entry name" value="GH29D-like_dom"/>
</dbReference>
<organism evidence="3">
    <name type="scientific">bioreactor metagenome</name>
    <dbReference type="NCBI Taxonomy" id="1076179"/>
    <lineage>
        <taxon>unclassified sequences</taxon>
        <taxon>metagenomes</taxon>
        <taxon>ecological metagenomes</taxon>
    </lineage>
</organism>
<comment type="caution">
    <text evidence="3">The sequence shown here is derived from an EMBL/GenBank/DDBJ whole genome shotgun (WGS) entry which is preliminary data.</text>
</comment>
<accession>A0A645A1M3</accession>
<proteinExistence type="predicted"/>
<feature type="domain" description="GH29D-like beta-sandwich" evidence="1">
    <location>
        <begin position="1"/>
        <end position="53"/>
    </location>
</feature>
<feature type="domain" description="Endonuclease YhcR N-terminal" evidence="2">
    <location>
        <begin position="344"/>
        <end position="460"/>
    </location>
</feature>
<dbReference type="AlphaFoldDB" id="A0A645A1M3"/>
<dbReference type="EMBL" id="VSSQ01011537">
    <property type="protein sequence ID" value="MPM47095.1"/>
    <property type="molecule type" value="Genomic_DNA"/>
</dbReference>
<evidence type="ECO:0000259" key="2">
    <source>
        <dbReference type="Pfam" id="PF19886"/>
    </source>
</evidence>
<gene>
    <name evidence="3" type="ORF">SDC9_93803</name>
</gene>
<dbReference type="Pfam" id="PF19886">
    <property type="entry name" value="DUF6359"/>
    <property type="match status" value="1"/>
</dbReference>
<evidence type="ECO:0000313" key="3">
    <source>
        <dbReference type="EMBL" id="MPM47095.1"/>
    </source>
</evidence>
<dbReference type="Pfam" id="PF13290">
    <property type="entry name" value="CHB_HEX_C_1"/>
    <property type="match status" value="1"/>
</dbReference>